<dbReference type="OrthoDB" id="5606321at2"/>
<feature type="signal peptide" evidence="2">
    <location>
        <begin position="1"/>
        <end position="19"/>
    </location>
</feature>
<evidence type="ECO:0000313" key="5">
    <source>
        <dbReference type="Proteomes" id="UP000251120"/>
    </source>
</evidence>
<accession>A0A2Z4XXH6</accession>
<evidence type="ECO:0000313" key="6">
    <source>
        <dbReference type="Proteomes" id="UP000681131"/>
    </source>
</evidence>
<dbReference type="EMBL" id="CP021781">
    <property type="protein sequence ID" value="AXA33105.1"/>
    <property type="molecule type" value="Genomic_DNA"/>
</dbReference>
<name>A0A2Z4XXH6_9GAMM</name>
<dbReference type="Proteomes" id="UP000681131">
    <property type="component" value="Chromosome"/>
</dbReference>
<evidence type="ECO:0000256" key="2">
    <source>
        <dbReference type="SAM" id="SignalP"/>
    </source>
</evidence>
<dbReference type="EMBL" id="CP043424">
    <property type="protein sequence ID" value="QIW11335.1"/>
    <property type="molecule type" value="Genomic_DNA"/>
</dbReference>
<feature type="coiled-coil region" evidence="1">
    <location>
        <begin position="74"/>
        <end position="101"/>
    </location>
</feature>
<protein>
    <submittedName>
        <fullName evidence="3">Uncharacterized protein</fullName>
    </submittedName>
</protein>
<keyword evidence="2" id="KW-0732">Signal</keyword>
<dbReference type="AlphaFoldDB" id="A0A2Z4XXH6"/>
<keyword evidence="1" id="KW-0175">Coiled coil</keyword>
<evidence type="ECO:0000313" key="3">
    <source>
        <dbReference type="EMBL" id="AXA33105.1"/>
    </source>
</evidence>
<reference evidence="4 6" key="2">
    <citation type="submission" date="2019-08" db="EMBL/GenBank/DDBJ databases">
        <title>Complete genome sequences of Francisella adeliensis (FSC1325 and FSC1326).</title>
        <authorList>
            <person name="Ohrman C."/>
            <person name="Uneklint I."/>
            <person name="Vallesi A."/>
            <person name="Karlsson L."/>
            <person name="Sjodin A."/>
        </authorList>
    </citation>
    <scope>NUCLEOTIDE SEQUENCE [LARGE SCALE GENOMIC DNA]</scope>
    <source>
        <strain evidence="4 6">FSC1325</strain>
    </source>
</reference>
<proteinExistence type="predicted"/>
<keyword evidence="6" id="KW-1185">Reference proteome</keyword>
<dbReference type="KEGG" id="fad:CDH04_01140"/>
<gene>
    <name evidence="3" type="ORF">CDH04_01140</name>
    <name evidence="4" type="ORF">FZC43_01140</name>
</gene>
<evidence type="ECO:0000313" key="4">
    <source>
        <dbReference type="EMBL" id="QIW11335.1"/>
    </source>
</evidence>
<feature type="chain" id="PRO_5016281001" evidence="2">
    <location>
        <begin position="20"/>
        <end position="251"/>
    </location>
</feature>
<evidence type="ECO:0000256" key="1">
    <source>
        <dbReference type="SAM" id="Coils"/>
    </source>
</evidence>
<dbReference type="Proteomes" id="UP000251120">
    <property type="component" value="Chromosome"/>
</dbReference>
<reference evidence="3 5" key="1">
    <citation type="submission" date="2017-06" db="EMBL/GenBank/DDBJ databases">
        <title>Complete genome of Francisella adeliensis.</title>
        <authorList>
            <person name="Vallesi A."/>
            <person name="Sjodin A."/>
        </authorList>
    </citation>
    <scope>NUCLEOTIDE SEQUENCE [LARGE SCALE GENOMIC DNA]</scope>
    <source>
        <strain evidence="3 5">FDC440</strain>
    </source>
</reference>
<dbReference type="RefSeq" id="WP_112869279.1">
    <property type="nucleotide sequence ID" value="NZ_CP021781.1"/>
</dbReference>
<sequence>MRKTTYLISLIILAQLANASCIPQVNKSKPKAGIPGGQFNHCDVDSSSDAFCDPTNGTENYMTRHHIFDKHLWIEVLDKGLNQATKNQDNAEANIVKLLQEAGASSTVVEDFKQDGKTCNSETNKWLTWLPVNLSLGPAPQDRSFDPGNDFDNWALLIVPNKTTQNTFENIHTAVVNYNNNEIAEGLSQLPAVKTPWQMTLGSQANWVRAYDSNNKQKYCPKEIFDNYGMNICPNEDVKIFDMSEFYQLIA</sequence>
<organism evidence="3 5">
    <name type="scientific">Francisella adeliensis</name>
    <dbReference type="NCBI Taxonomy" id="2007306"/>
    <lineage>
        <taxon>Bacteria</taxon>
        <taxon>Pseudomonadati</taxon>
        <taxon>Pseudomonadota</taxon>
        <taxon>Gammaproteobacteria</taxon>
        <taxon>Thiotrichales</taxon>
        <taxon>Francisellaceae</taxon>
        <taxon>Francisella</taxon>
    </lineage>
</organism>